<keyword evidence="9" id="KW-1185">Reference proteome</keyword>
<keyword evidence="4" id="KW-0274">FAD</keyword>
<feature type="signal peptide" evidence="6">
    <location>
        <begin position="1"/>
        <end position="17"/>
    </location>
</feature>
<evidence type="ECO:0000313" key="9">
    <source>
        <dbReference type="Proteomes" id="UP001152024"/>
    </source>
</evidence>
<keyword evidence="3" id="KW-0285">Flavoprotein</keyword>
<comment type="caution">
    <text evidence="8">The sequence shown here is derived from an EMBL/GenBank/DDBJ whole genome shotgun (WGS) entry which is preliminary data.</text>
</comment>
<comment type="cofactor">
    <cofactor evidence="1">
        <name>FAD</name>
        <dbReference type="ChEBI" id="CHEBI:57692"/>
    </cofactor>
</comment>
<evidence type="ECO:0000256" key="3">
    <source>
        <dbReference type="ARBA" id="ARBA00022630"/>
    </source>
</evidence>
<keyword evidence="6" id="KW-0732">Signal</keyword>
<organism evidence="8 9">
    <name type="scientific">Fusarium equiseti</name>
    <name type="common">Fusarium scirpi</name>
    <dbReference type="NCBI Taxonomy" id="61235"/>
    <lineage>
        <taxon>Eukaryota</taxon>
        <taxon>Fungi</taxon>
        <taxon>Dikarya</taxon>
        <taxon>Ascomycota</taxon>
        <taxon>Pezizomycotina</taxon>
        <taxon>Sordariomycetes</taxon>
        <taxon>Hypocreomycetidae</taxon>
        <taxon>Hypocreales</taxon>
        <taxon>Nectriaceae</taxon>
        <taxon>Fusarium</taxon>
        <taxon>Fusarium incarnatum-equiseti species complex</taxon>
    </lineage>
</organism>
<evidence type="ECO:0000259" key="7">
    <source>
        <dbReference type="PROSITE" id="PS51387"/>
    </source>
</evidence>
<dbReference type="Proteomes" id="UP001152024">
    <property type="component" value="Unassembled WGS sequence"/>
</dbReference>
<dbReference type="PANTHER" id="PTHR42973:SF39">
    <property type="entry name" value="FAD-BINDING PCMH-TYPE DOMAIN-CONTAINING PROTEIN"/>
    <property type="match status" value="1"/>
</dbReference>
<dbReference type="InterPro" id="IPR006094">
    <property type="entry name" value="Oxid_FAD_bind_N"/>
</dbReference>
<dbReference type="PROSITE" id="PS51387">
    <property type="entry name" value="FAD_PCMH"/>
    <property type="match status" value="1"/>
</dbReference>
<evidence type="ECO:0000256" key="4">
    <source>
        <dbReference type="ARBA" id="ARBA00022827"/>
    </source>
</evidence>
<evidence type="ECO:0000256" key="6">
    <source>
        <dbReference type="SAM" id="SignalP"/>
    </source>
</evidence>
<evidence type="ECO:0000256" key="2">
    <source>
        <dbReference type="ARBA" id="ARBA00005466"/>
    </source>
</evidence>
<accession>A0ABQ8RUF5</accession>
<dbReference type="InterPro" id="IPR016169">
    <property type="entry name" value="FAD-bd_PCMH_sub2"/>
</dbReference>
<dbReference type="InterPro" id="IPR036318">
    <property type="entry name" value="FAD-bd_PCMH-like_sf"/>
</dbReference>
<evidence type="ECO:0000256" key="5">
    <source>
        <dbReference type="ARBA" id="ARBA00023002"/>
    </source>
</evidence>
<dbReference type="Pfam" id="PF01565">
    <property type="entry name" value="FAD_binding_4"/>
    <property type="match status" value="1"/>
</dbReference>
<keyword evidence="5" id="KW-0560">Oxidoreductase</keyword>
<evidence type="ECO:0000313" key="8">
    <source>
        <dbReference type="EMBL" id="KAJ4141799.1"/>
    </source>
</evidence>
<name>A0ABQ8RUF5_FUSEQ</name>
<dbReference type="SUPFAM" id="SSF56176">
    <property type="entry name" value="FAD-binding/transporter-associated domain-like"/>
    <property type="match status" value="1"/>
</dbReference>
<feature type="domain" description="FAD-binding PCMH-type" evidence="7">
    <location>
        <begin position="117"/>
        <end position="297"/>
    </location>
</feature>
<dbReference type="Gene3D" id="3.30.465.10">
    <property type="match status" value="1"/>
</dbReference>
<feature type="chain" id="PRO_5047286435" description="FAD-binding PCMH-type domain-containing protein" evidence="6">
    <location>
        <begin position="18"/>
        <end position="590"/>
    </location>
</feature>
<sequence>MMLLHSFVFAFLGSALGATLPVCKLSPSDSNWPSVEEWGDLNRTIGGALLKTQPAASSCYKGNPLNSPHRCQIIEDNWTAANLHAALPESIASPVYANNSCLPPGADGYNAANGCHLGGYPSHIVNATSDEQIAIAARWASERNIRIVVKGTGHDLFGRSAGAHSLSIWTHNLKHKRLVRDWTVPGLNKTDTVLFAGSGLNYGEAVRHALGHNRVIVSGNDETVGLGGHIQGGGHGPLSSTFGLAADNIYQVRVVTTEGQVVVADATQNQDLLWAIRGGGAGQYGIVTEYVIRTYPAPRAINTGFSVSPAGNSSAAVEGSFKALAALLQSLPSLMDAGCTGATIVSGNLKTGVTISQGIYAYDTSPSAVEKLMNSTKKHLLNASGGGNNTLVTIATSELSESSYLSFFNDMNAGGSHTAGAMSMMSSRLLGHPELSELDQNKLVDYAKRLVSYGFVVIGLQGGPGPAKVDKNMRGALLPAWRSNYLHVMSYGAEFNKSLTPQGMLKDTSERLEEGIESLWREWAPETGAYMNEGNPFNSNFKIDFYGRYYEQLLEVKNKYDPRSSLWVLSGVGSDDWDYNLNSGRLCRKS</sequence>
<dbReference type="Pfam" id="PF08031">
    <property type="entry name" value="BBE"/>
    <property type="match status" value="1"/>
</dbReference>
<protein>
    <recommendedName>
        <fullName evidence="7">FAD-binding PCMH-type domain-containing protein</fullName>
    </recommendedName>
</protein>
<dbReference type="InterPro" id="IPR012951">
    <property type="entry name" value="BBE"/>
</dbReference>
<reference evidence="8" key="1">
    <citation type="submission" date="2022-09" db="EMBL/GenBank/DDBJ databases">
        <title>Fusarium specimens isolated from Avocado Roots.</title>
        <authorList>
            <person name="Stajich J."/>
            <person name="Roper C."/>
            <person name="Heimlech-Rivalta G."/>
        </authorList>
    </citation>
    <scope>NUCLEOTIDE SEQUENCE</scope>
    <source>
        <strain evidence="8">CF00095</strain>
    </source>
</reference>
<dbReference type="EMBL" id="JAOQBH010000001">
    <property type="protein sequence ID" value="KAJ4141799.1"/>
    <property type="molecule type" value="Genomic_DNA"/>
</dbReference>
<evidence type="ECO:0000256" key="1">
    <source>
        <dbReference type="ARBA" id="ARBA00001974"/>
    </source>
</evidence>
<proteinExistence type="inferred from homology"/>
<dbReference type="InterPro" id="IPR050416">
    <property type="entry name" value="FAD-linked_Oxidoreductase"/>
</dbReference>
<gene>
    <name evidence="8" type="ORF">NW768_001017</name>
</gene>
<dbReference type="InterPro" id="IPR016166">
    <property type="entry name" value="FAD-bd_PCMH"/>
</dbReference>
<dbReference type="PANTHER" id="PTHR42973">
    <property type="entry name" value="BINDING OXIDOREDUCTASE, PUTATIVE (AFU_ORTHOLOGUE AFUA_1G17690)-RELATED"/>
    <property type="match status" value="1"/>
</dbReference>
<dbReference type="Gene3D" id="3.40.462.20">
    <property type="match status" value="1"/>
</dbReference>
<comment type="similarity">
    <text evidence="2">Belongs to the oxygen-dependent FAD-linked oxidoreductase family.</text>
</comment>